<feature type="compositionally biased region" description="Gly residues" evidence="2">
    <location>
        <begin position="356"/>
        <end position="370"/>
    </location>
</feature>
<comment type="caution">
    <text evidence="3">The sequence shown here is derived from an EMBL/GenBank/DDBJ whole genome shotgun (WGS) entry which is preliminary data.</text>
</comment>
<keyword evidence="1" id="KW-0175">Coiled coil</keyword>
<accession>A0A0A2VR69</accession>
<organism evidence="3 4">
    <name type="scientific">Beauveria bassiana D1-5</name>
    <dbReference type="NCBI Taxonomy" id="1245745"/>
    <lineage>
        <taxon>Eukaryota</taxon>
        <taxon>Fungi</taxon>
        <taxon>Dikarya</taxon>
        <taxon>Ascomycota</taxon>
        <taxon>Pezizomycotina</taxon>
        <taxon>Sordariomycetes</taxon>
        <taxon>Hypocreomycetidae</taxon>
        <taxon>Hypocreales</taxon>
        <taxon>Cordycipitaceae</taxon>
        <taxon>Beauveria</taxon>
    </lineage>
</organism>
<dbReference type="eggNOG" id="ENOG502RXPA">
    <property type="taxonomic scope" value="Eukaryota"/>
</dbReference>
<dbReference type="Proteomes" id="UP000030106">
    <property type="component" value="Unassembled WGS sequence"/>
</dbReference>
<name>A0A0A2VR69_BEABA</name>
<dbReference type="OrthoDB" id="4869730at2759"/>
<gene>
    <name evidence="3" type="ORF">BBAD15_g5822</name>
</gene>
<dbReference type="AlphaFoldDB" id="A0A0A2VR69"/>
<dbReference type="EMBL" id="ANFO01000533">
    <property type="protein sequence ID" value="KGQ08852.1"/>
    <property type="molecule type" value="Genomic_DNA"/>
</dbReference>
<feature type="coiled-coil region" evidence="1">
    <location>
        <begin position="33"/>
        <end position="67"/>
    </location>
</feature>
<evidence type="ECO:0000313" key="4">
    <source>
        <dbReference type="Proteomes" id="UP000030106"/>
    </source>
</evidence>
<dbReference type="HOGENOM" id="CLU_044873_1_0_1"/>
<dbReference type="PANTHER" id="PTHR21974:SF2">
    <property type="entry name" value="RE15880P"/>
    <property type="match status" value="1"/>
</dbReference>
<evidence type="ECO:0000256" key="2">
    <source>
        <dbReference type="SAM" id="MobiDB-lite"/>
    </source>
</evidence>
<dbReference type="STRING" id="1245745.A0A0A2VR69"/>
<dbReference type="PANTHER" id="PTHR21974">
    <property type="entry name" value="RE15880P"/>
    <property type="match status" value="1"/>
</dbReference>
<sequence length="419" mass="46625">MASSVEQQIRNAGERNSQLLETLASTDGAASALAQHQRFQQDLQDQLKQSNQRLQKLQAQRQRRLSEHEKYRDSHVRRFMFKASGKREKFAQRAEDGEREYFKVLQDAQQEQSIHAAITAQAQEAQRAEAELQAHADQHDAAQKELDALYAHIFDGPTPQFPEEDAREQRYQAALHAHRQTRGRFDAETQAVAQLNLADRAMTQALYEVAQALGYSRMDMFGSGGAMSDMMERSHLARADGLARMARAHAERARRLSSEVGELPAVRINQGNIMSDVFFDNFITDYAFHQEIRRGQQELKRCYDSLQHMGDAADARRRELEAQLGRQVLELKTARADLQRAREEVFRLVLRREAGGGGGNGGNGEGGGHGTGDDLDIIGVAEAPRRIDSLPPAYDAVVEGDAAPAYDAGSGSSAALNRS</sequence>
<evidence type="ECO:0000256" key="1">
    <source>
        <dbReference type="SAM" id="Coils"/>
    </source>
</evidence>
<feature type="region of interest" description="Disordered" evidence="2">
    <location>
        <begin position="356"/>
        <end position="376"/>
    </location>
</feature>
<protein>
    <submittedName>
        <fullName evidence="3">Uncharacterized protein</fullName>
    </submittedName>
</protein>
<feature type="coiled-coil region" evidence="1">
    <location>
        <begin position="118"/>
        <end position="145"/>
    </location>
</feature>
<reference evidence="3 4" key="1">
    <citation type="submission" date="2012-10" db="EMBL/GenBank/DDBJ databases">
        <title>Genome sequencing and analysis of entomopathogenic fungi Beauveria bassiana D1-5.</title>
        <authorList>
            <person name="Li Q."/>
            <person name="Wang L."/>
            <person name="Zhang Z."/>
            <person name="Wang Q."/>
            <person name="Ren J."/>
            <person name="Wang M."/>
            <person name="Xu W."/>
            <person name="Wang J."/>
            <person name="Lu Y."/>
            <person name="Du Q."/>
            <person name="Sun Z."/>
        </authorList>
    </citation>
    <scope>NUCLEOTIDE SEQUENCE [LARGE SCALE GENOMIC DNA]</scope>
    <source>
        <strain evidence="3 4">D1-5</strain>
    </source>
</reference>
<feature type="coiled-coil region" evidence="1">
    <location>
        <begin position="317"/>
        <end position="351"/>
    </location>
</feature>
<proteinExistence type="predicted"/>
<evidence type="ECO:0000313" key="3">
    <source>
        <dbReference type="EMBL" id="KGQ08852.1"/>
    </source>
</evidence>